<organism evidence="8 9">
    <name type="scientific">Dehalococcoides mccartyi</name>
    <dbReference type="NCBI Taxonomy" id="61435"/>
    <lineage>
        <taxon>Bacteria</taxon>
        <taxon>Bacillati</taxon>
        <taxon>Chloroflexota</taxon>
        <taxon>Dehalococcoidia</taxon>
        <taxon>Dehalococcoidales</taxon>
        <taxon>Dehalococcoidaceae</taxon>
        <taxon>Dehalococcoides</taxon>
    </lineage>
</organism>
<dbReference type="EMBL" id="AP017649">
    <property type="protein sequence ID" value="BAZ97872.1"/>
    <property type="molecule type" value="Genomic_DNA"/>
</dbReference>
<feature type="transmembrane region" description="Helical" evidence="6">
    <location>
        <begin position="414"/>
        <end position="433"/>
    </location>
</feature>
<feature type="transmembrane region" description="Helical" evidence="6">
    <location>
        <begin position="148"/>
        <end position="166"/>
    </location>
</feature>
<feature type="transmembrane region" description="Helical" evidence="6">
    <location>
        <begin position="305"/>
        <end position="327"/>
    </location>
</feature>
<feature type="transmembrane region" description="Helical" evidence="6">
    <location>
        <begin position="445"/>
        <end position="464"/>
    </location>
</feature>
<evidence type="ECO:0000313" key="9">
    <source>
        <dbReference type="Proteomes" id="UP000218257"/>
    </source>
</evidence>
<keyword evidence="4 6" id="KW-1133">Transmembrane helix</keyword>
<evidence type="ECO:0000256" key="1">
    <source>
        <dbReference type="ARBA" id="ARBA00004651"/>
    </source>
</evidence>
<comment type="subcellular location">
    <subcellularLocation>
        <location evidence="1">Cell membrane</location>
        <topology evidence="1">Multi-pass membrane protein</topology>
    </subcellularLocation>
</comment>
<dbReference type="GO" id="GO:0022857">
    <property type="term" value="F:transmembrane transporter activity"/>
    <property type="evidence" value="ECO:0007669"/>
    <property type="project" value="InterPro"/>
</dbReference>
<feature type="domain" description="Major facilitator superfamily (MFS) profile" evidence="7">
    <location>
        <begin position="23"/>
        <end position="471"/>
    </location>
</feature>
<feature type="transmembrane region" description="Helical" evidence="6">
    <location>
        <begin position="364"/>
        <end position="381"/>
    </location>
</feature>
<dbReference type="Gene3D" id="1.20.1250.20">
    <property type="entry name" value="MFS general substrate transporter like domains"/>
    <property type="match status" value="1"/>
</dbReference>
<dbReference type="SUPFAM" id="SSF103473">
    <property type="entry name" value="MFS general substrate transporter"/>
    <property type="match status" value="1"/>
</dbReference>
<dbReference type="FunFam" id="1.20.1250.20:FF:000503">
    <property type="entry name" value="Drug resistance transporter, EmrB/QacA subfamily"/>
    <property type="match status" value="1"/>
</dbReference>
<dbReference type="PANTHER" id="PTHR42718:SF9">
    <property type="entry name" value="MAJOR FACILITATOR SUPERFAMILY MULTIDRUG TRANSPORTER MFSC"/>
    <property type="match status" value="1"/>
</dbReference>
<dbReference type="InterPro" id="IPR036259">
    <property type="entry name" value="MFS_trans_sf"/>
</dbReference>
<evidence type="ECO:0000256" key="6">
    <source>
        <dbReference type="SAM" id="Phobius"/>
    </source>
</evidence>
<evidence type="ECO:0000256" key="4">
    <source>
        <dbReference type="ARBA" id="ARBA00022989"/>
    </source>
</evidence>
<reference evidence="8 9" key="1">
    <citation type="journal article" date="2017" name="Sci. Rep.">
        <title>Isolation and genomic characterization of a Dehalococcoides strain suggests genomic rearrangement during culture.</title>
        <authorList>
            <person name="Yohda M."/>
            <person name="Ikegami K."/>
            <person name="Aita Y."/>
            <person name="Kitajima M."/>
            <person name="Takechi A."/>
            <person name="Iwamoto M."/>
            <person name="Fukuda T."/>
            <person name="Tamura N."/>
            <person name="Shibasaki J."/>
            <person name="Koike S."/>
            <person name="Komatsu D."/>
            <person name="Miyagi S."/>
            <person name="Nishimura M."/>
            <person name="Uchino Y."/>
            <person name="Shiroma A."/>
            <person name="Shimoji M."/>
            <person name="Tamotsu H."/>
            <person name="Ashimine N."/>
            <person name="Shinzato M."/>
            <person name="Ohki S."/>
            <person name="Nakano K."/>
            <person name="Teruya K."/>
            <person name="Satou K."/>
            <person name="Hirano T."/>
            <person name="Yagi O."/>
        </authorList>
    </citation>
    <scope>NUCLEOTIDE SEQUENCE [LARGE SCALE GENOMIC DNA]</scope>
    <source>
        <strain evidence="8 9">UCH-ATV1</strain>
    </source>
</reference>
<feature type="transmembrane region" description="Helical" evidence="6">
    <location>
        <begin position="210"/>
        <end position="231"/>
    </location>
</feature>
<dbReference type="AlphaFoldDB" id="A0AB33HUW1"/>
<feature type="transmembrane region" description="Helical" evidence="6">
    <location>
        <begin position="21"/>
        <end position="45"/>
    </location>
</feature>
<name>A0AB33HUW1_9CHLR</name>
<dbReference type="PROSITE" id="PS50850">
    <property type="entry name" value="MFS"/>
    <property type="match status" value="1"/>
</dbReference>
<feature type="transmembrane region" description="Helical" evidence="6">
    <location>
        <begin position="339"/>
        <end position="358"/>
    </location>
</feature>
<dbReference type="Gene3D" id="1.20.1720.10">
    <property type="entry name" value="Multidrug resistance protein D"/>
    <property type="match status" value="1"/>
</dbReference>
<dbReference type="Pfam" id="PF07690">
    <property type="entry name" value="MFS_1"/>
    <property type="match status" value="2"/>
</dbReference>
<dbReference type="PANTHER" id="PTHR42718">
    <property type="entry name" value="MAJOR FACILITATOR SUPERFAMILY MULTIDRUG TRANSPORTER MFSC"/>
    <property type="match status" value="1"/>
</dbReference>
<dbReference type="GO" id="GO:0005886">
    <property type="term" value="C:plasma membrane"/>
    <property type="evidence" value="ECO:0007669"/>
    <property type="project" value="UniProtKB-SubCell"/>
</dbReference>
<feature type="transmembrane region" description="Helical" evidence="6">
    <location>
        <begin position="112"/>
        <end position="136"/>
    </location>
</feature>
<proteinExistence type="predicted"/>
<feature type="transmembrane region" description="Helical" evidence="6">
    <location>
        <begin position="57"/>
        <end position="77"/>
    </location>
</feature>
<sequence length="472" mass="50941">MDYNNWIMTQVNSPKKQISQEAVLIVTTLSAFLTPFISSSINIALPSIGEEFGIDAVHLSWIATAFIMAAVVCLVPFGRLADIYGRKRILTIGIIVYTLASISSALSTNEAWLIFSRVIQGIGGAGIFGTSAPILISAFPPSMRGRVLGINVAAVYIGLSAGPFLGGFLTEHFGWRSIFWSNVPLGLLVMGFIFWKMRGWDMAECCGEKFDYFGSLVYGLGVVAAMAGTTILPDPSAIWYILVGLMAFSVFIWRELNFASPIFDIRVFKGNRPFILSNLAALINYSATFAVGFLLSLYLQYIKGFSPQTAGLVLVAMPFVQACLSPFAGRLSDRIQPRFVATAGMGLTTVGLALLSTLSTDTSLIFIIISLVLLGMGFALFSSPNTNAVMSSVERKHYGVASGTLSTMRLSGQMISLAVVMFLFSLILGPVNIGPENYEGLLTSTRTAMILFTSMCFIGIFASLSRGSSRKV</sequence>
<evidence type="ECO:0000313" key="8">
    <source>
        <dbReference type="EMBL" id="BAZ97872.1"/>
    </source>
</evidence>
<feature type="transmembrane region" description="Helical" evidence="6">
    <location>
        <begin position="237"/>
        <end position="253"/>
    </location>
</feature>
<evidence type="ECO:0000256" key="5">
    <source>
        <dbReference type="ARBA" id="ARBA00023136"/>
    </source>
</evidence>
<accession>A0AB33HUW1</accession>
<keyword evidence="5 6" id="KW-0472">Membrane</keyword>
<keyword evidence="3 6" id="KW-0812">Transmembrane</keyword>
<keyword evidence="2" id="KW-0813">Transport</keyword>
<dbReference type="InterPro" id="IPR020846">
    <property type="entry name" value="MFS_dom"/>
</dbReference>
<feature type="transmembrane region" description="Helical" evidence="6">
    <location>
        <begin position="274"/>
        <end position="299"/>
    </location>
</feature>
<dbReference type="CDD" id="cd17321">
    <property type="entry name" value="MFS_MMR_MDR_like"/>
    <property type="match status" value="1"/>
</dbReference>
<feature type="transmembrane region" description="Helical" evidence="6">
    <location>
        <begin position="89"/>
        <end position="106"/>
    </location>
</feature>
<protein>
    <submittedName>
        <fullName evidence="8">Major facilitator superfamily protein</fullName>
    </submittedName>
</protein>
<feature type="transmembrane region" description="Helical" evidence="6">
    <location>
        <begin position="178"/>
        <end position="198"/>
    </location>
</feature>
<dbReference type="Proteomes" id="UP000218257">
    <property type="component" value="Chromosome"/>
</dbReference>
<gene>
    <name evidence="8" type="ORF">DEHALATV1_1244</name>
</gene>
<evidence type="ECO:0000256" key="2">
    <source>
        <dbReference type="ARBA" id="ARBA00022448"/>
    </source>
</evidence>
<dbReference type="InterPro" id="IPR011701">
    <property type="entry name" value="MFS"/>
</dbReference>
<evidence type="ECO:0000256" key="3">
    <source>
        <dbReference type="ARBA" id="ARBA00022692"/>
    </source>
</evidence>
<evidence type="ECO:0000259" key="7">
    <source>
        <dbReference type="PROSITE" id="PS50850"/>
    </source>
</evidence>